<keyword evidence="2" id="KW-0378">Hydrolase</keyword>
<dbReference type="EMBL" id="JAGVWC010000015">
    <property type="protein sequence ID" value="MBS3062230.1"/>
    <property type="molecule type" value="Genomic_DNA"/>
</dbReference>
<gene>
    <name evidence="3" type="ORF">J4215_06635</name>
</gene>
<organism evidence="3 4">
    <name type="scientific">Candidatus Iainarchaeum sp</name>
    <dbReference type="NCBI Taxonomy" id="3101447"/>
    <lineage>
        <taxon>Archaea</taxon>
        <taxon>Candidatus Iainarchaeota</taxon>
        <taxon>Candidatus Iainarchaeia</taxon>
        <taxon>Candidatus Iainarchaeales</taxon>
        <taxon>Candidatus Iainarchaeaceae</taxon>
        <taxon>Candidatus Iainarchaeum</taxon>
    </lineage>
</organism>
<name>A0A8T4LBZ6_9ARCH</name>
<evidence type="ECO:0000256" key="2">
    <source>
        <dbReference type="ARBA" id="ARBA00022801"/>
    </source>
</evidence>
<dbReference type="CDD" id="cd00515">
    <property type="entry name" value="HAM1"/>
    <property type="match status" value="1"/>
</dbReference>
<protein>
    <submittedName>
        <fullName evidence="3">Non-canonical purine NTP pyrophosphatase</fullName>
    </submittedName>
</protein>
<evidence type="ECO:0000313" key="3">
    <source>
        <dbReference type="EMBL" id="MBS3062230.1"/>
    </source>
</evidence>
<comment type="caution">
    <text evidence="3">The sequence shown here is derived from an EMBL/GenBank/DDBJ whole genome shotgun (WGS) entry which is preliminary data.</text>
</comment>
<dbReference type="Gene3D" id="3.90.950.10">
    <property type="match status" value="1"/>
</dbReference>
<evidence type="ECO:0000256" key="1">
    <source>
        <dbReference type="ARBA" id="ARBA00008023"/>
    </source>
</evidence>
<proteinExistence type="inferred from homology"/>
<dbReference type="GO" id="GO:0005737">
    <property type="term" value="C:cytoplasm"/>
    <property type="evidence" value="ECO:0007669"/>
    <property type="project" value="TreeGrafter"/>
</dbReference>
<dbReference type="AlphaFoldDB" id="A0A8T4LBZ6"/>
<sequence length="186" mass="20918">MVLSILFVSGNEYKFHEVASVLAPEIVVSLADCDFFEDSEQSIEVIAKEKARQAFEKFKCPLIVEDTGVFFEAFPNFPGAMAKRIYNAIGQEGLLKLVEGKSRRAFFETVLVFTDGKKTKVFSGKSFGSLLDKPAGPHERFKLGYERLIVPDGFSKPLSSFSMEEKNSISHRAKAVNGFKKWFLDR</sequence>
<reference evidence="3" key="1">
    <citation type="submission" date="2021-03" db="EMBL/GenBank/DDBJ databases">
        <authorList>
            <person name="Jaffe A."/>
        </authorList>
    </citation>
    <scope>NUCLEOTIDE SEQUENCE</scope>
    <source>
        <strain evidence="3">RIFCSPLOWO2_01_FULL_AR10_48_17</strain>
    </source>
</reference>
<evidence type="ECO:0000313" key="4">
    <source>
        <dbReference type="Proteomes" id="UP000675968"/>
    </source>
</evidence>
<dbReference type="PANTHER" id="PTHR11067">
    <property type="entry name" value="INOSINE TRIPHOSPHATE PYROPHOSPHATASE/HAM1 PROTEIN"/>
    <property type="match status" value="1"/>
</dbReference>
<dbReference type="Pfam" id="PF01725">
    <property type="entry name" value="Ham1p_like"/>
    <property type="match status" value="1"/>
</dbReference>
<reference evidence="3" key="2">
    <citation type="submission" date="2021-05" db="EMBL/GenBank/DDBJ databases">
        <title>Protein family content uncovers lineage relationships and bacterial pathway maintenance mechanisms in DPANN archaea.</title>
        <authorList>
            <person name="Castelle C.J."/>
            <person name="Meheust R."/>
            <person name="Jaffe A.L."/>
            <person name="Seitz K."/>
            <person name="Gong X."/>
            <person name="Baker B.J."/>
            <person name="Banfield J.F."/>
        </authorList>
    </citation>
    <scope>NUCLEOTIDE SEQUENCE</scope>
    <source>
        <strain evidence="3">RIFCSPLOWO2_01_FULL_AR10_48_17</strain>
    </source>
</reference>
<comment type="similarity">
    <text evidence="1">Belongs to the HAM1 NTPase family.</text>
</comment>
<dbReference type="InterPro" id="IPR029001">
    <property type="entry name" value="ITPase-like_fam"/>
</dbReference>
<dbReference type="PANTHER" id="PTHR11067:SF9">
    <property type="entry name" value="INOSINE TRIPHOSPHATE PYROPHOSPHATASE"/>
    <property type="match status" value="1"/>
</dbReference>
<dbReference type="GO" id="GO:0009143">
    <property type="term" value="P:nucleoside triphosphate catabolic process"/>
    <property type="evidence" value="ECO:0007669"/>
    <property type="project" value="InterPro"/>
</dbReference>
<dbReference type="InterPro" id="IPR002637">
    <property type="entry name" value="RdgB/HAM1"/>
</dbReference>
<accession>A0A8T4LBZ6</accession>
<dbReference type="GO" id="GO:0047429">
    <property type="term" value="F:nucleoside triphosphate diphosphatase activity"/>
    <property type="evidence" value="ECO:0007669"/>
    <property type="project" value="InterPro"/>
</dbReference>
<dbReference type="Proteomes" id="UP000675968">
    <property type="component" value="Unassembled WGS sequence"/>
</dbReference>
<dbReference type="SUPFAM" id="SSF52972">
    <property type="entry name" value="ITPase-like"/>
    <property type="match status" value="1"/>
</dbReference>